<evidence type="ECO:0000256" key="1">
    <source>
        <dbReference type="SAM" id="MobiDB-lite"/>
    </source>
</evidence>
<dbReference type="EMBL" id="JAHGAV010000433">
    <property type="protein sequence ID" value="KAG6925347.1"/>
    <property type="molecule type" value="Genomic_DNA"/>
</dbReference>
<keyword evidence="3" id="KW-1185">Reference proteome</keyword>
<organism evidence="2 3">
    <name type="scientific">Chelydra serpentina</name>
    <name type="common">Snapping turtle</name>
    <name type="synonym">Testudo serpentina</name>
    <dbReference type="NCBI Taxonomy" id="8475"/>
    <lineage>
        <taxon>Eukaryota</taxon>
        <taxon>Metazoa</taxon>
        <taxon>Chordata</taxon>
        <taxon>Craniata</taxon>
        <taxon>Vertebrata</taxon>
        <taxon>Euteleostomi</taxon>
        <taxon>Archelosauria</taxon>
        <taxon>Testudinata</taxon>
        <taxon>Testudines</taxon>
        <taxon>Cryptodira</taxon>
        <taxon>Durocryptodira</taxon>
        <taxon>Americhelydia</taxon>
        <taxon>Chelydroidea</taxon>
        <taxon>Chelydridae</taxon>
        <taxon>Chelydra</taxon>
    </lineage>
</organism>
<feature type="non-terminal residue" evidence="2">
    <location>
        <position position="1"/>
    </location>
</feature>
<feature type="compositionally biased region" description="Basic residues" evidence="1">
    <location>
        <begin position="1"/>
        <end position="15"/>
    </location>
</feature>
<gene>
    <name evidence="2" type="ORF">G0U57_014674</name>
</gene>
<feature type="compositionally biased region" description="Basic and acidic residues" evidence="1">
    <location>
        <begin position="16"/>
        <end position="29"/>
    </location>
</feature>
<dbReference type="Proteomes" id="UP000765507">
    <property type="component" value="Unassembled WGS sequence"/>
</dbReference>
<evidence type="ECO:0000313" key="2">
    <source>
        <dbReference type="EMBL" id="KAG6925347.1"/>
    </source>
</evidence>
<reference evidence="2 3" key="1">
    <citation type="journal article" date="2020" name="G3 (Bethesda)">
        <title>Draft Genome of the Common Snapping Turtle, Chelydra serpentina, a Model for Phenotypic Plasticity in Reptiles.</title>
        <authorList>
            <person name="Das D."/>
            <person name="Singh S.K."/>
            <person name="Bierstedt J."/>
            <person name="Erickson A."/>
            <person name="Galli G.L.J."/>
            <person name="Crossley D.A. 2nd"/>
            <person name="Rhen T."/>
        </authorList>
    </citation>
    <scope>NUCLEOTIDE SEQUENCE [LARGE SCALE GENOMIC DNA]</scope>
    <source>
        <strain evidence="2">KW</strain>
    </source>
</reference>
<protein>
    <submittedName>
        <fullName evidence="2">Uncharacterized protein</fullName>
    </submittedName>
</protein>
<feature type="region of interest" description="Disordered" evidence="1">
    <location>
        <begin position="1"/>
        <end position="47"/>
    </location>
</feature>
<comment type="caution">
    <text evidence="2">The sequence shown here is derived from an EMBL/GenBank/DDBJ whole genome shotgun (WGS) entry which is preliminary data.</text>
</comment>
<accession>A0A8T1S9I5</accession>
<name>A0A8T1S9I5_CHESE</name>
<proteinExistence type="predicted"/>
<dbReference type="OrthoDB" id="9396657at2759"/>
<evidence type="ECO:0000313" key="3">
    <source>
        <dbReference type="Proteomes" id="UP000765507"/>
    </source>
</evidence>
<feature type="compositionally biased region" description="Basic residues" evidence="1">
    <location>
        <begin position="37"/>
        <end position="47"/>
    </location>
</feature>
<sequence>RRRILRTWMKKRQEKRMKMEMRMGRRRTDMQQNDLQRKKRRMKLIQRDRRQKMGLRLEFSLPILFCSICLSSLHSSLCLHCHLASGFTQSQMRKD</sequence>
<dbReference type="AlphaFoldDB" id="A0A8T1S9I5"/>